<dbReference type="Gene3D" id="3.40.50.1820">
    <property type="entry name" value="alpha/beta hydrolase"/>
    <property type="match status" value="1"/>
</dbReference>
<evidence type="ECO:0000313" key="3">
    <source>
        <dbReference type="EMBL" id="PNY29611.1"/>
    </source>
</evidence>
<evidence type="ECO:0000259" key="2">
    <source>
        <dbReference type="Pfam" id="PF07859"/>
    </source>
</evidence>
<dbReference type="PANTHER" id="PTHR48081:SF8">
    <property type="entry name" value="ALPHA_BETA HYDROLASE FOLD-3 DOMAIN-CONTAINING PROTEIN-RELATED"/>
    <property type="match status" value="1"/>
</dbReference>
<dbReference type="AlphaFoldDB" id="A0A2K3QQ06"/>
<dbReference type="GO" id="GO:0016787">
    <property type="term" value="F:hydrolase activity"/>
    <property type="evidence" value="ECO:0007669"/>
    <property type="project" value="UniProtKB-KW"/>
</dbReference>
<proteinExistence type="predicted"/>
<evidence type="ECO:0000256" key="1">
    <source>
        <dbReference type="ARBA" id="ARBA00022801"/>
    </source>
</evidence>
<feature type="domain" description="Alpha/beta hydrolase fold-3" evidence="2">
    <location>
        <begin position="76"/>
        <end position="298"/>
    </location>
</feature>
<dbReference type="SUPFAM" id="SSF53474">
    <property type="entry name" value="alpha/beta-Hydrolases"/>
    <property type="match status" value="1"/>
</dbReference>
<reference evidence="3 4" key="1">
    <citation type="submission" date="2017-08" db="EMBL/GenBank/DDBJ databases">
        <title>Harnessing the power of phylogenomics to disentangle the directionality and signatures of interkingdom host jumping in the parasitic fungal genus Tolypocladium.</title>
        <authorList>
            <person name="Quandt C.A."/>
            <person name="Patterson W."/>
            <person name="Spatafora J.W."/>
        </authorList>
    </citation>
    <scope>NUCLEOTIDE SEQUENCE [LARGE SCALE GENOMIC DNA]</scope>
    <source>
        <strain evidence="3 4">CBS 113982</strain>
    </source>
</reference>
<sequence length="323" mass="35320">MAEHRHLATCDPQWVDFPKNLPEGTKVYSMNRNRDPITPQPGLDIAELDVAAREGAKITLRTYRKSESADAALPLFVYMHGGGFVTGGLETDDSTCRAIALETGLAVASVEYRLAPEHEFPVGFADCFDVVRWVCRALAAASADGQARLKTNLAKGFVLGGTSAGANFTAGISHLALEEALSPPLTGIVFLAGSFCHPDARPQTYLDRILSVDEITEAPGLTRQSIDYFAGRYGAPPEDRRVSPLLFGSHAGIADKAYFAICGLDPRRDEALLYERLLRDAGLETRSDVYPGLPHGFWTTCPDLPASREWLRKLIEAVRWMIQ</sequence>
<dbReference type="PANTHER" id="PTHR48081">
    <property type="entry name" value="AB HYDROLASE SUPERFAMILY PROTEIN C4A8.06C"/>
    <property type="match status" value="1"/>
</dbReference>
<keyword evidence="1 3" id="KW-0378">Hydrolase</keyword>
<dbReference type="InterPro" id="IPR013094">
    <property type="entry name" value="AB_hydrolase_3"/>
</dbReference>
<comment type="caution">
    <text evidence="3">The sequence shown here is derived from an EMBL/GenBank/DDBJ whole genome shotgun (WGS) entry which is preliminary data.</text>
</comment>
<accession>A0A2K3QQ06</accession>
<dbReference type="Pfam" id="PF07859">
    <property type="entry name" value="Abhydrolase_3"/>
    <property type="match status" value="1"/>
</dbReference>
<dbReference type="InterPro" id="IPR029058">
    <property type="entry name" value="AB_hydrolase_fold"/>
</dbReference>
<dbReference type="EMBL" id="NRSZ01000085">
    <property type="protein sequence ID" value="PNY29611.1"/>
    <property type="molecule type" value="Genomic_DNA"/>
</dbReference>
<dbReference type="InterPro" id="IPR050300">
    <property type="entry name" value="GDXG_lipolytic_enzyme"/>
</dbReference>
<keyword evidence="4" id="KW-1185">Reference proteome</keyword>
<dbReference type="OrthoDB" id="408631at2759"/>
<dbReference type="STRING" id="45235.A0A2K3QQ06"/>
<dbReference type="Proteomes" id="UP000236621">
    <property type="component" value="Unassembled WGS sequence"/>
</dbReference>
<evidence type="ECO:0000313" key="4">
    <source>
        <dbReference type="Proteomes" id="UP000236621"/>
    </source>
</evidence>
<gene>
    <name evidence="3" type="ORF">TCAP_00479</name>
</gene>
<protein>
    <submittedName>
        <fullName evidence="3">AB hydrolase superfamily protein</fullName>
    </submittedName>
</protein>
<name>A0A2K3QQ06_9HYPO</name>
<organism evidence="3 4">
    <name type="scientific">Tolypocladium capitatum</name>
    <dbReference type="NCBI Taxonomy" id="45235"/>
    <lineage>
        <taxon>Eukaryota</taxon>
        <taxon>Fungi</taxon>
        <taxon>Dikarya</taxon>
        <taxon>Ascomycota</taxon>
        <taxon>Pezizomycotina</taxon>
        <taxon>Sordariomycetes</taxon>
        <taxon>Hypocreomycetidae</taxon>
        <taxon>Hypocreales</taxon>
        <taxon>Ophiocordycipitaceae</taxon>
        <taxon>Tolypocladium</taxon>
    </lineage>
</organism>